<organism evidence="2">
    <name type="scientific">Nothobranchius pienaari</name>
    <dbReference type="NCBI Taxonomy" id="704102"/>
    <lineage>
        <taxon>Eukaryota</taxon>
        <taxon>Metazoa</taxon>
        <taxon>Chordata</taxon>
        <taxon>Craniata</taxon>
        <taxon>Vertebrata</taxon>
        <taxon>Euteleostomi</taxon>
        <taxon>Actinopterygii</taxon>
        <taxon>Neopterygii</taxon>
        <taxon>Teleostei</taxon>
        <taxon>Neoteleostei</taxon>
        <taxon>Acanthomorphata</taxon>
        <taxon>Ovalentaria</taxon>
        <taxon>Atherinomorphae</taxon>
        <taxon>Cyprinodontiformes</taxon>
        <taxon>Nothobranchiidae</taxon>
        <taxon>Nothobranchius</taxon>
    </lineage>
</organism>
<evidence type="ECO:0000256" key="1">
    <source>
        <dbReference type="SAM" id="SignalP"/>
    </source>
</evidence>
<feature type="chain" id="PRO_5008377533" evidence="1">
    <location>
        <begin position="24"/>
        <end position="60"/>
    </location>
</feature>
<reference evidence="2" key="1">
    <citation type="submission" date="2016-05" db="EMBL/GenBank/DDBJ databases">
        <authorList>
            <person name="Lavstsen T."/>
            <person name="Jespersen J.S."/>
        </authorList>
    </citation>
    <scope>NUCLEOTIDE SEQUENCE</scope>
    <source>
        <tissue evidence="2">Brain</tissue>
    </source>
</reference>
<protein>
    <submittedName>
        <fullName evidence="2">Uncharacterized protein</fullName>
    </submittedName>
</protein>
<accession>A0A1A8R7M6</accession>
<feature type="signal peptide" evidence="1">
    <location>
        <begin position="1"/>
        <end position="23"/>
    </location>
</feature>
<name>A0A1A8R7M6_9TELE</name>
<dbReference type="EMBL" id="HAEG01016042">
    <property type="protein sequence ID" value="SBS01702.1"/>
    <property type="molecule type" value="Transcribed_RNA"/>
</dbReference>
<gene>
    <name evidence="2" type="primary">LOTGIDRAFT_134766</name>
</gene>
<dbReference type="AlphaFoldDB" id="A0A1A8R7M6"/>
<evidence type="ECO:0000313" key="2">
    <source>
        <dbReference type="EMBL" id="SBS01702.1"/>
    </source>
</evidence>
<keyword evidence="1" id="KW-0732">Signal</keyword>
<feature type="non-terminal residue" evidence="2">
    <location>
        <position position="1"/>
    </location>
</feature>
<proteinExistence type="predicted"/>
<feature type="non-terminal residue" evidence="2">
    <location>
        <position position="60"/>
    </location>
</feature>
<sequence length="60" mass="6816">IETGSRFFLIISLFMIICRVFYSDSCCRGSDIRCIQEVKNTSSGKCMTTFSVIKVDKHVT</sequence>
<reference evidence="2" key="2">
    <citation type="submission" date="2016-06" db="EMBL/GenBank/DDBJ databases">
        <title>The genome of a short-lived fish provides insights into sex chromosome evolution and the genetic control of aging.</title>
        <authorList>
            <person name="Reichwald K."/>
            <person name="Felder M."/>
            <person name="Petzold A."/>
            <person name="Koch P."/>
            <person name="Groth M."/>
            <person name="Platzer M."/>
        </authorList>
    </citation>
    <scope>NUCLEOTIDE SEQUENCE</scope>
    <source>
        <tissue evidence="2">Brain</tissue>
    </source>
</reference>